<gene>
    <name evidence="1" type="ORF">TRICI_005687</name>
</gene>
<dbReference type="Gene3D" id="3.40.50.150">
    <property type="entry name" value="Vaccinia Virus protein VP39"/>
    <property type="match status" value="1"/>
</dbReference>
<organism evidence="1 2">
    <name type="scientific">Trichomonascus ciferrii</name>
    <dbReference type="NCBI Taxonomy" id="44093"/>
    <lineage>
        <taxon>Eukaryota</taxon>
        <taxon>Fungi</taxon>
        <taxon>Dikarya</taxon>
        <taxon>Ascomycota</taxon>
        <taxon>Saccharomycotina</taxon>
        <taxon>Dipodascomycetes</taxon>
        <taxon>Dipodascales</taxon>
        <taxon>Trichomonascaceae</taxon>
        <taxon>Trichomonascus</taxon>
        <taxon>Trichomonascus ciferrii complex</taxon>
    </lineage>
</organism>
<dbReference type="SUPFAM" id="SSF53335">
    <property type="entry name" value="S-adenosyl-L-methionine-dependent methyltransferases"/>
    <property type="match status" value="1"/>
</dbReference>
<proteinExistence type="predicted"/>
<reference evidence="1" key="1">
    <citation type="journal article" date="2019" name="G3 (Bethesda)">
        <title>Genome Assemblies of Two Rare Opportunistic Yeast Pathogens: Diutina rugosa (syn. Candida rugosa) and Trichomonascus ciferrii (syn. Candida ciferrii).</title>
        <authorList>
            <person name="Mixao V."/>
            <person name="Saus E."/>
            <person name="Hansen A.P."/>
            <person name="Lass-Florl C."/>
            <person name="Gabaldon T."/>
        </authorList>
    </citation>
    <scope>NUCLEOTIDE SEQUENCE</scope>
    <source>
        <strain evidence="1">CBS 4856</strain>
    </source>
</reference>
<evidence type="ECO:0008006" key="3">
    <source>
        <dbReference type="Google" id="ProtNLM"/>
    </source>
</evidence>
<accession>A0A642UQ56</accession>
<dbReference type="AlphaFoldDB" id="A0A642UQ56"/>
<sequence>MLYHVRFLKVPSARRGNKGYNVKCVLSLTNDLGDEFFYGDCDMEIAVGQNRPGIVKWKPGMRSVSYEQEIPMYKIKGPVVVRARVLENTVKDHLQDLENHAENGFFPLSSEPLNIAKDMTISEKRAVREINYKKAGISLKMVEETGESIAKHLWDGAIIGMYELLEDDPVGLPKQPRHILELGAGCGLIGIGFAQLYKRSNVVLTDLDDAEEICKYNIKLNQVPNAKFKEFDWNEDDQEVTSVNWDLVLITDCIYNDDSYAALIGALTRVAKPSTRFIMGHKHRHQDEAKFFTQLNEKFTITNDKTLTRFGQPIRLIEFKLK</sequence>
<dbReference type="VEuPathDB" id="FungiDB:TRICI_005687"/>
<dbReference type="PANTHER" id="PTHR14614:SF132">
    <property type="entry name" value="PROTEIN-LYSINE METHYLTRANSFERASE C42C1.13"/>
    <property type="match status" value="1"/>
</dbReference>
<evidence type="ECO:0000313" key="1">
    <source>
        <dbReference type="EMBL" id="KAA8903397.1"/>
    </source>
</evidence>
<dbReference type="PANTHER" id="PTHR14614">
    <property type="entry name" value="HEPATOCELLULAR CARCINOMA-ASSOCIATED ANTIGEN"/>
    <property type="match status" value="1"/>
</dbReference>
<dbReference type="Pfam" id="PF10294">
    <property type="entry name" value="Methyltransf_16"/>
    <property type="match status" value="1"/>
</dbReference>
<name>A0A642UQ56_9ASCO</name>
<dbReference type="OrthoDB" id="194386at2759"/>
<comment type="caution">
    <text evidence="1">The sequence shown here is derived from an EMBL/GenBank/DDBJ whole genome shotgun (WGS) entry which is preliminary data.</text>
</comment>
<dbReference type="Proteomes" id="UP000761534">
    <property type="component" value="Unassembled WGS sequence"/>
</dbReference>
<dbReference type="EMBL" id="SWFS01000441">
    <property type="protein sequence ID" value="KAA8903397.1"/>
    <property type="molecule type" value="Genomic_DNA"/>
</dbReference>
<dbReference type="GO" id="GO:0005829">
    <property type="term" value="C:cytosol"/>
    <property type="evidence" value="ECO:0007669"/>
    <property type="project" value="TreeGrafter"/>
</dbReference>
<dbReference type="CDD" id="cd02440">
    <property type="entry name" value="AdoMet_MTases"/>
    <property type="match status" value="1"/>
</dbReference>
<protein>
    <recommendedName>
        <fullName evidence="3">Methyltransferase small domain-containing protein</fullName>
    </recommendedName>
</protein>
<evidence type="ECO:0000313" key="2">
    <source>
        <dbReference type="Proteomes" id="UP000761534"/>
    </source>
</evidence>
<dbReference type="InterPro" id="IPR029063">
    <property type="entry name" value="SAM-dependent_MTases_sf"/>
</dbReference>
<keyword evidence="2" id="KW-1185">Reference proteome</keyword>
<dbReference type="GO" id="GO:0008757">
    <property type="term" value="F:S-adenosylmethionine-dependent methyltransferase activity"/>
    <property type="evidence" value="ECO:0007669"/>
    <property type="project" value="UniProtKB-ARBA"/>
</dbReference>
<dbReference type="InterPro" id="IPR019410">
    <property type="entry name" value="Methyltransf_16"/>
</dbReference>